<organism evidence="1 2">
    <name type="scientific">Pseudoalteromonas phenolica</name>
    <dbReference type="NCBI Taxonomy" id="161398"/>
    <lineage>
        <taxon>Bacteria</taxon>
        <taxon>Pseudomonadati</taxon>
        <taxon>Pseudomonadota</taxon>
        <taxon>Gammaproteobacteria</taxon>
        <taxon>Alteromonadales</taxon>
        <taxon>Pseudoalteromonadaceae</taxon>
        <taxon>Pseudoalteromonas</taxon>
    </lineage>
</organism>
<reference evidence="2" key="2">
    <citation type="submission" date="2019-06" db="EMBL/GenBank/DDBJ databases">
        <title>Co-occurence of chitin degradation, pigmentation and bioactivity in marine Pseudoalteromonas.</title>
        <authorList>
            <person name="Sonnenschein E.C."/>
            <person name="Bech P.K."/>
        </authorList>
    </citation>
    <scope>NUCLEOTIDE SEQUENCE [LARGE SCALE GENOMIC DNA]</scope>
    <source>
        <strain evidence="2">S1189</strain>
    </source>
</reference>
<name>A0A5S3YNZ9_9GAMM</name>
<dbReference type="EMBL" id="PNCM01000089">
    <property type="protein sequence ID" value="TMP77270.1"/>
    <property type="molecule type" value="Genomic_DNA"/>
</dbReference>
<dbReference type="OrthoDB" id="8663017at2"/>
<sequence length="222" mass="25391">MDSKVVNRYIRELIRPELKAKGFSKFTTRNSWRYRGNVVDVVNFQSFNSYNADVMGVTTYSFGVNLGSFHVDIPTEHGNIKLKSDLPCPEEFQCPFRGGLQRTFEQRELERKDIWFVKSDGSNIEKCILDAKDQILNQGLAWFESLDTKEAIRDILINKPESMDKLWGFGRNPSPRRSYLLGYVELKLGNESVARSHFENAVNSGCFSSAFKTVDEAIARAL</sequence>
<evidence type="ECO:0008006" key="3">
    <source>
        <dbReference type="Google" id="ProtNLM"/>
    </source>
</evidence>
<accession>A0A5S3YNZ9</accession>
<dbReference type="InterPro" id="IPR025412">
    <property type="entry name" value="DUF4304"/>
</dbReference>
<comment type="caution">
    <text evidence="1">The sequence shown here is derived from an EMBL/GenBank/DDBJ whole genome shotgun (WGS) entry which is preliminary data.</text>
</comment>
<dbReference type="RefSeq" id="WP_138569258.1">
    <property type="nucleotide sequence ID" value="NZ_PNCM01000089.1"/>
</dbReference>
<gene>
    <name evidence="1" type="ORF">CWB73_20435</name>
</gene>
<evidence type="ECO:0000313" key="2">
    <source>
        <dbReference type="Proteomes" id="UP000307362"/>
    </source>
</evidence>
<protein>
    <recommendedName>
        <fullName evidence="3">DUF4304 domain-containing protein</fullName>
    </recommendedName>
</protein>
<reference evidence="1 2" key="1">
    <citation type="submission" date="2017-12" db="EMBL/GenBank/DDBJ databases">
        <authorList>
            <person name="Paulsen S."/>
            <person name="Gram L.K."/>
        </authorList>
    </citation>
    <scope>NUCLEOTIDE SEQUENCE [LARGE SCALE GENOMIC DNA]</scope>
    <source>
        <strain evidence="1 2">S1189</strain>
    </source>
</reference>
<proteinExistence type="predicted"/>
<dbReference type="Pfam" id="PF14137">
    <property type="entry name" value="DUF4304"/>
    <property type="match status" value="1"/>
</dbReference>
<dbReference type="AlphaFoldDB" id="A0A5S3YNZ9"/>
<dbReference type="Proteomes" id="UP000307362">
    <property type="component" value="Unassembled WGS sequence"/>
</dbReference>
<evidence type="ECO:0000313" key="1">
    <source>
        <dbReference type="EMBL" id="TMP77270.1"/>
    </source>
</evidence>